<organism evidence="1 2">
    <name type="scientific">Maribacter cobaltidurans</name>
    <dbReference type="NCBI Taxonomy" id="1178778"/>
    <lineage>
        <taxon>Bacteria</taxon>
        <taxon>Pseudomonadati</taxon>
        <taxon>Bacteroidota</taxon>
        <taxon>Flavobacteriia</taxon>
        <taxon>Flavobacteriales</taxon>
        <taxon>Flavobacteriaceae</taxon>
        <taxon>Maribacter</taxon>
    </lineage>
</organism>
<dbReference type="Pfam" id="PF04773">
    <property type="entry name" value="FecR"/>
    <property type="match status" value="1"/>
</dbReference>
<dbReference type="OrthoDB" id="704021at2"/>
<name>A0A223V6I9_9FLAO</name>
<dbReference type="Gene3D" id="3.55.50.30">
    <property type="match status" value="1"/>
</dbReference>
<dbReference type="PANTHER" id="PTHR30273">
    <property type="entry name" value="PERIPLASMIC SIGNAL SENSOR AND SIGMA FACTOR ACTIVATOR FECR-RELATED"/>
    <property type="match status" value="1"/>
</dbReference>
<dbReference type="InterPro" id="IPR012373">
    <property type="entry name" value="Ferrdict_sens_TM"/>
</dbReference>
<reference evidence="1 2" key="1">
    <citation type="submission" date="2017-08" db="EMBL/GenBank/DDBJ databases">
        <title>The complete genome sequence of Maribacter sp. B1, isolated from deep-sea sediment.</title>
        <authorList>
            <person name="Wu Y.-H."/>
            <person name="Cheng H."/>
            <person name="Xu X.-W."/>
        </authorList>
    </citation>
    <scope>NUCLEOTIDE SEQUENCE [LARGE SCALE GENOMIC DNA]</scope>
    <source>
        <strain evidence="1 2">B1</strain>
    </source>
</reference>
<gene>
    <name evidence="1" type="ORF">CJ263_12900</name>
</gene>
<dbReference type="InterPro" id="IPR006860">
    <property type="entry name" value="FecR"/>
</dbReference>
<dbReference type="Proteomes" id="UP000215244">
    <property type="component" value="Chromosome"/>
</dbReference>
<evidence type="ECO:0000313" key="2">
    <source>
        <dbReference type="Proteomes" id="UP000215244"/>
    </source>
</evidence>
<keyword evidence="2" id="KW-1185">Reference proteome</keyword>
<protein>
    <submittedName>
        <fullName evidence="1">Uncharacterized protein</fullName>
    </submittedName>
</protein>
<accession>A0A223V6I9</accession>
<dbReference type="RefSeq" id="WP_094997647.1">
    <property type="nucleotide sequence ID" value="NZ_BMJL01000014.1"/>
</dbReference>
<proteinExistence type="predicted"/>
<dbReference type="EMBL" id="CP022957">
    <property type="protein sequence ID" value="ASV31035.1"/>
    <property type="molecule type" value="Genomic_DNA"/>
</dbReference>
<dbReference type="PANTHER" id="PTHR30273:SF2">
    <property type="entry name" value="PROTEIN FECR"/>
    <property type="match status" value="1"/>
</dbReference>
<dbReference type="AlphaFoldDB" id="A0A223V6I9"/>
<evidence type="ECO:0000313" key="1">
    <source>
        <dbReference type="EMBL" id="ASV31035.1"/>
    </source>
</evidence>
<dbReference type="Gene3D" id="2.60.120.1440">
    <property type="match status" value="1"/>
</dbReference>
<dbReference type="Pfam" id="PF16344">
    <property type="entry name" value="FecR_C"/>
    <property type="match status" value="1"/>
</dbReference>
<dbReference type="KEGG" id="marb:CJ263_12900"/>
<sequence length="387" mass="44477">MVSKEIEKSIVKYFTQSADIADLDLLNDWISLEENQIIFKTYVKTNFAINLAMNDPDLKIIKEKIIKEIRKEKRGAVRFRYISVVKYAAIALAFLGISLFLQRYVFENKGNQLIIPRKDTITLQLGNGDIEIITEDGTSKLIKAHGKVVGTQKGKQLVYKDDGTETKFIYNTLSVPNGKRFNVVLSDGTKVYLNSGSSITYPERFVRDSVRRVFLKGEAYFEVAHNDKHEFIVKTEELNVKVYGTKFNITNYPEDENTEIVLLEGSVSLRQSGNAEINQSEFFLIPGYKGTFNKSNKKIVDTKVNTALYTSWMEGNLVFRNAAFEKITQKLERHYNVVIINNNAKLATEKFNATIEVEYETIEQVLNYFNKVYQIEFKIIENKIIIN</sequence>
<dbReference type="GO" id="GO:0016989">
    <property type="term" value="F:sigma factor antagonist activity"/>
    <property type="evidence" value="ECO:0007669"/>
    <property type="project" value="TreeGrafter"/>
</dbReference>
<dbReference type="InterPro" id="IPR032508">
    <property type="entry name" value="FecR_C"/>
</dbReference>